<dbReference type="GO" id="GO:0004165">
    <property type="term" value="F:delta(3)-delta(2)-enoyl-CoA isomerase activity"/>
    <property type="evidence" value="ECO:0007669"/>
    <property type="project" value="UniProtKB-ARBA"/>
</dbReference>
<keyword evidence="2" id="KW-0576">Peroxisome</keyword>
<proteinExistence type="predicted"/>
<evidence type="ECO:0000313" key="4">
    <source>
        <dbReference type="EMBL" id="BBE33369.1"/>
    </source>
</evidence>
<dbReference type="EMBL" id="RBWX01000012">
    <property type="protein sequence ID" value="RKS84972.1"/>
    <property type="molecule type" value="Genomic_DNA"/>
</dbReference>
<dbReference type="AlphaFoldDB" id="A0AAD1D4V9"/>
<reference evidence="5 7" key="2">
    <citation type="submission" date="2018-10" db="EMBL/GenBank/DDBJ databases">
        <title>Genomic Encyclopedia of Type Strains, Phase IV (KMG-IV): sequencing the most valuable type-strain genomes for metagenomic binning, comparative biology and taxonomic classification.</title>
        <authorList>
            <person name="Goeker M."/>
        </authorList>
    </citation>
    <scope>NUCLEOTIDE SEQUENCE [LARGE SCALE GENOMIC DNA]</scope>
    <source>
        <strain evidence="5 7">DSM 19791</strain>
    </source>
</reference>
<organism evidence="4 6">
    <name type="scientific">Sphingosinicella microcystinivorans</name>
    <dbReference type="NCBI Taxonomy" id="335406"/>
    <lineage>
        <taxon>Bacteria</taxon>
        <taxon>Pseudomonadati</taxon>
        <taxon>Pseudomonadota</taxon>
        <taxon>Alphaproteobacteria</taxon>
        <taxon>Sphingomonadales</taxon>
        <taxon>Sphingosinicellaceae</taxon>
        <taxon>Sphingosinicella</taxon>
    </lineage>
</organism>
<dbReference type="EMBL" id="AP018711">
    <property type="protein sequence ID" value="BBE33369.1"/>
    <property type="molecule type" value="Genomic_DNA"/>
</dbReference>
<evidence type="ECO:0000313" key="5">
    <source>
        <dbReference type="EMBL" id="RKS84972.1"/>
    </source>
</evidence>
<name>A0AAD1D4V9_SPHMI</name>
<dbReference type="SUPFAM" id="SSF52096">
    <property type="entry name" value="ClpP/crotonase"/>
    <property type="match status" value="1"/>
</dbReference>
<keyword evidence="3" id="KW-0413">Isomerase</keyword>
<evidence type="ECO:0000256" key="3">
    <source>
        <dbReference type="ARBA" id="ARBA00023235"/>
    </source>
</evidence>
<dbReference type="Proteomes" id="UP000275727">
    <property type="component" value="Chromosome"/>
</dbReference>
<evidence type="ECO:0000256" key="2">
    <source>
        <dbReference type="ARBA" id="ARBA00023140"/>
    </source>
</evidence>
<protein>
    <submittedName>
        <fullName evidence="4 5">Enoyl-CoA hydratase</fullName>
    </submittedName>
</protein>
<dbReference type="Pfam" id="PF00378">
    <property type="entry name" value="ECH_1"/>
    <property type="match status" value="1"/>
</dbReference>
<dbReference type="InterPro" id="IPR001753">
    <property type="entry name" value="Enoyl-CoA_hydra/iso"/>
</dbReference>
<dbReference type="Gene3D" id="3.90.226.10">
    <property type="entry name" value="2-enoyl-CoA Hydratase, Chain A, domain 1"/>
    <property type="match status" value="1"/>
</dbReference>
<accession>A0AAD1D4V9</accession>
<dbReference type="PANTHER" id="PTHR43684">
    <property type="match status" value="1"/>
</dbReference>
<dbReference type="KEGG" id="smic:SmB9_10270"/>
<dbReference type="InterPro" id="IPR029045">
    <property type="entry name" value="ClpP/crotonase-like_dom_sf"/>
</dbReference>
<dbReference type="Proteomes" id="UP000276029">
    <property type="component" value="Unassembled WGS sequence"/>
</dbReference>
<dbReference type="RefSeq" id="WP_170151808.1">
    <property type="nucleotide sequence ID" value="NZ_RBWX01000012.1"/>
</dbReference>
<evidence type="ECO:0000313" key="7">
    <source>
        <dbReference type="Proteomes" id="UP000276029"/>
    </source>
</evidence>
<evidence type="ECO:0000256" key="1">
    <source>
        <dbReference type="ARBA" id="ARBA00004275"/>
    </source>
</evidence>
<dbReference type="PANTHER" id="PTHR43684:SF1">
    <property type="entry name" value="ENOYL-COA DELTA ISOMERASE 2"/>
    <property type="match status" value="1"/>
</dbReference>
<dbReference type="CDD" id="cd06558">
    <property type="entry name" value="crotonase-like"/>
    <property type="match status" value="1"/>
</dbReference>
<keyword evidence="7" id="KW-1185">Reference proteome</keyword>
<evidence type="ECO:0000313" key="6">
    <source>
        <dbReference type="Proteomes" id="UP000275727"/>
    </source>
</evidence>
<sequence>MPLEALRAAEGLSVERCGAVIHLRLNRPEARNALTPAMYDEMRRSIKAAVEDRATRAVLVTASGPAFCAGNDAAGFDLVRRLPKHERPGYRFMQALTECSKPLIAAVSGNAVGIGATMLLHFDLVYCTPDARFHFPFTRLGLVPEFASSYFLPRMAGHARAARWLLLGEPMSASEARDIGLVSAIVSDDLVEADARSAAERLAALPASSVDACRALMRSPKRQCVAEIMAAEMDQLSELISSDETRVRLAGLKSRKET</sequence>
<comment type="subcellular location">
    <subcellularLocation>
        <location evidence="1">Peroxisome</location>
    </subcellularLocation>
</comment>
<reference evidence="4 6" key="1">
    <citation type="submission" date="2018-06" db="EMBL/GenBank/DDBJ databases">
        <title>Complete Genome Sequence of the Microcystin-Degrading Bacterium Sphingosinicella microcystinivorans Strain B-9.</title>
        <authorList>
            <person name="Jin H."/>
            <person name="Nishizawa T."/>
            <person name="Guo Y."/>
            <person name="Nishizawa A."/>
            <person name="Park H."/>
            <person name="Kato H."/>
            <person name="Tsuji K."/>
            <person name="Harada K."/>
        </authorList>
    </citation>
    <scope>NUCLEOTIDE SEQUENCE [LARGE SCALE GENOMIC DNA]</scope>
    <source>
        <strain evidence="4 6">B9</strain>
    </source>
</reference>
<gene>
    <name evidence="5" type="ORF">DFR51_3572</name>
    <name evidence="4" type="ORF">SmB9_10270</name>
</gene>
<dbReference type="InterPro" id="IPR051053">
    <property type="entry name" value="ECH/Chromodomain_protein"/>
</dbReference>